<feature type="compositionally biased region" description="Basic and acidic residues" evidence="1">
    <location>
        <begin position="229"/>
        <end position="245"/>
    </location>
</feature>
<organism evidence="2 3">
    <name type="scientific">Plasmodium vivax</name>
    <name type="common">malaria parasite P. vivax</name>
    <dbReference type="NCBI Taxonomy" id="5855"/>
    <lineage>
        <taxon>Eukaryota</taxon>
        <taxon>Sar</taxon>
        <taxon>Alveolata</taxon>
        <taxon>Apicomplexa</taxon>
        <taxon>Aconoidasida</taxon>
        <taxon>Haemosporida</taxon>
        <taxon>Plasmodiidae</taxon>
        <taxon>Plasmodium</taxon>
        <taxon>Plasmodium (Plasmodium)</taxon>
    </lineage>
</organism>
<sequence>MAYKGFCEFNFNDFLKGDVLEVLCAKFKYFYDLLFGPSDVNDYMNNENGEYLNFWLNKELTDGNISSISVPDFYSKLKSDHRSFDNQNKLKDKIFVIGKEELEHMNTLYDLYNIYNTIITLQVEDKKKCQDYYSVCVEKYTDSIRNCSNNKYTNFCNALKSFKEKYEKINSDSMGVCKSKNILPLPPEQTLLKEKNLDTEQTGGKQLQTLAGVPPQPLGTTSQETSEDSEQKVGGDLVQEVREDSVPETLEDTQQPPSLSVEGKQTDHYNRVVSVFSHRSLVKSSIRKK</sequence>
<evidence type="ECO:0000256" key="1">
    <source>
        <dbReference type="SAM" id="MobiDB-lite"/>
    </source>
</evidence>
<proteinExistence type="predicted"/>
<dbReference type="VEuPathDB" id="PlasmoDB:PVW1_100022500"/>
<dbReference type="Pfam" id="PF05795">
    <property type="entry name" value="Plasmodium_Vir"/>
    <property type="match status" value="1"/>
</dbReference>
<name>A0A1G4ECB0_PLAVI</name>
<evidence type="ECO:0000313" key="2">
    <source>
        <dbReference type="EMBL" id="SCA81955.1"/>
    </source>
</evidence>
<gene>
    <name evidence="2" type="ORF">PVC01_000051700</name>
</gene>
<dbReference type="Proteomes" id="UP000305196">
    <property type="component" value="Unassembled WGS sequence"/>
</dbReference>
<dbReference type="VEuPathDB" id="PlasmoDB:PVP01_0001400"/>
<feature type="compositionally biased region" description="Polar residues" evidence="1">
    <location>
        <begin position="199"/>
        <end position="209"/>
    </location>
</feature>
<dbReference type="InterPro" id="IPR008780">
    <property type="entry name" value="Plasmodium_Vir"/>
</dbReference>
<dbReference type="AlphaFoldDB" id="A0A1G4ECB0"/>
<dbReference type="EMBL" id="FLYI01000222">
    <property type="protein sequence ID" value="SCA81955.1"/>
    <property type="molecule type" value="Genomic_DNA"/>
</dbReference>
<reference evidence="2 3" key="1">
    <citation type="submission" date="2016-07" db="EMBL/GenBank/DDBJ databases">
        <authorList>
            <consortium name="Pathogen Informatics"/>
        </authorList>
    </citation>
    <scope>NUCLEOTIDE SEQUENCE [LARGE SCALE GENOMIC DNA]</scope>
</reference>
<dbReference type="VEuPathDB" id="PlasmoDB:PVPAM_100006300"/>
<feature type="region of interest" description="Disordered" evidence="1">
    <location>
        <begin position="199"/>
        <end position="264"/>
    </location>
</feature>
<protein>
    <submittedName>
        <fullName evidence="2">Vir protein, putative</fullName>
    </submittedName>
</protein>
<evidence type="ECO:0000313" key="3">
    <source>
        <dbReference type="Proteomes" id="UP000305196"/>
    </source>
</evidence>
<accession>A0A1G4ECB0</accession>